<sequence length="133" mass="14956">MLPEIQSKIATYPEDAKAHFSALEALIFDVAESLGKSVEESVKWGEASYLVKGGTAIRVDWKARSPESLCMFFNCKTLLIETFREVLPDAFEYQGNRELRIPLHSTIPIEPLRICIAAAMCYQARKHDPLLGL</sequence>
<dbReference type="RefSeq" id="WP_074925614.1">
    <property type="nucleotide sequence ID" value="NZ_FOWR01000006.1"/>
</dbReference>
<dbReference type="SUPFAM" id="SSF159888">
    <property type="entry name" value="YdhG-like"/>
    <property type="match status" value="1"/>
</dbReference>
<evidence type="ECO:0000313" key="1">
    <source>
        <dbReference type="EMBL" id="SFP00385.1"/>
    </source>
</evidence>
<organism evidence="1 2">
    <name type="scientific">Enterovibrio norvegicus DSM 15893</name>
    <dbReference type="NCBI Taxonomy" id="1121869"/>
    <lineage>
        <taxon>Bacteria</taxon>
        <taxon>Pseudomonadati</taxon>
        <taxon>Pseudomonadota</taxon>
        <taxon>Gammaproteobacteria</taxon>
        <taxon>Vibrionales</taxon>
        <taxon>Vibrionaceae</taxon>
        <taxon>Enterovibrio</taxon>
    </lineage>
</organism>
<name>A0A1I5LT02_9GAMM</name>
<evidence type="ECO:0000313" key="2">
    <source>
        <dbReference type="Proteomes" id="UP000182692"/>
    </source>
</evidence>
<gene>
    <name evidence="1" type="ORF">SAMN03084138_01060</name>
</gene>
<accession>A0A1I5LT02</accession>
<dbReference type="GeneID" id="35872252"/>
<dbReference type="Proteomes" id="UP000182692">
    <property type="component" value="Unassembled WGS sequence"/>
</dbReference>
<proteinExistence type="predicted"/>
<dbReference type="STRING" id="1121869.SAMN03084138_01060"/>
<dbReference type="AlphaFoldDB" id="A0A1I5LT02"/>
<dbReference type="EMBL" id="FOWR01000006">
    <property type="protein sequence ID" value="SFP00385.1"/>
    <property type="molecule type" value="Genomic_DNA"/>
</dbReference>
<dbReference type="OrthoDB" id="328972at2"/>
<protein>
    <submittedName>
        <fullName evidence="1">Uncharacterized protein</fullName>
    </submittedName>
</protein>
<reference evidence="1 2" key="1">
    <citation type="submission" date="2016-10" db="EMBL/GenBank/DDBJ databases">
        <authorList>
            <person name="de Groot N.N."/>
        </authorList>
    </citation>
    <scope>NUCLEOTIDE SEQUENCE [LARGE SCALE GENOMIC DNA]</scope>
    <source>
        <strain evidence="1 2">DSM 15893</strain>
    </source>
</reference>